<dbReference type="STRING" id="721133.SAMN05216176_11093"/>
<keyword evidence="13" id="KW-1185">Reference proteome</keyword>
<dbReference type="GO" id="GO:0071978">
    <property type="term" value="P:bacterial-type flagellum-dependent swarming motility"/>
    <property type="evidence" value="ECO:0007669"/>
    <property type="project" value="TreeGrafter"/>
</dbReference>
<name>K2PKB0_9HYPH</name>
<dbReference type="GO" id="GO:0005886">
    <property type="term" value="C:plasma membrane"/>
    <property type="evidence" value="ECO:0007669"/>
    <property type="project" value="UniProtKB-SubCell"/>
</dbReference>
<evidence type="ECO:0000256" key="9">
    <source>
        <dbReference type="ARBA" id="ARBA00023143"/>
    </source>
</evidence>
<dbReference type="Proteomes" id="UP000007374">
    <property type="component" value="Unassembled WGS sequence"/>
</dbReference>
<gene>
    <name evidence="12" type="ORF">NA8A_15151</name>
</gene>
<evidence type="ECO:0000256" key="5">
    <source>
        <dbReference type="ARBA" id="ARBA00022475"/>
    </source>
</evidence>
<keyword evidence="8" id="KW-0472">Membrane</keyword>
<dbReference type="GO" id="GO:0050918">
    <property type="term" value="P:positive chemotaxis"/>
    <property type="evidence" value="ECO:0007669"/>
    <property type="project" value="TreeGrafter"/>
</dbReference>
<evidence type="ECO:0000256" key="4">
    <source>
        <dbReference type="ARBA" id="ARBA00021898"/>
    </source>
</evidence>
<dbReference type="SUPFAM" id="SSF101801">
    <property type="entry name" value="Surface presentation of antigens (SPOA)"/>
    <property type="match status" value="1"/>
</dbReference>
<keyword evidence="9" id="KW-0975">Bacterial flagellum</keyword>
<dbReference type="InterPro" id="IPR001543">
    <property type="entry name" value="FliN-like_C"/>
</dbReference>
<evidence type="ECO:0000313" key="13">
    <source>
        <dbReference type="Proteomes" id="UP000007374"/>
    </source>
</evidence>
<evidence type="ECO:0000256" key="8">
    <source>
        <dbReference type="ARBA" id="ARBA00023136"/>
    </source>
</evidence>
<dbReference type="InterPro" id="IPR036429">
    <property type="entry name" value="SpoA-like_sf"/>
</dbReference>
<reference evidence="12 13" key="1">
    <citation type="journal article" date="2012" name="J. Bacteriol.">
        <title>Genome Sequence of Nitratireductor indicus Type Strain C115.</title>
        <authorList>
            <person name="Lai Q."/>
            <person name="Li G."/>
            <person name="Yu Z."/>
            <person name="Shao Z."/>
        </authorList>
    </citation>
    <scope>NUCLEOTIDE SEQUENCE [LARGE SCALE GENOMIC DNA]</scope>
    <source>
        <strain evidence="12 13">C115</strain>
    </source>
</reference>
<keyword evidence="6" id="KW-0145">Chemotaxis</keyword>
<dbReference type="EMBL" id="AMSI01000010">
    <property type="protein sequence ID" value="EKF41557.1"/>
    <property type="molecule type" value="Genomic_DNA"/>
</dbReference>
<dbReference type="eggNOG" id="COG1868">
    <property type="taxonomic scope" value="Bacteria"/>
</dbReference>
<dbReference type="PANTHER" id="PTHR30034:SF6">
    <property type="entry name" value="YOP PROTEINS TRANSLOCATION PROTEIN Q"/>
    <property type="match status" value="1"/>
</dbReference>
<keyword evidence="5" id="KW-1003">Cell membrane</keyword>
<dbReference type="PATRIC" id="fig|1231190.3.peg.3141"/>
<evidence type="ECO:0000256" key="1">
    <source>
        <dbReference type="ARBA" id="ARBA00004117"/>
    </source>
</evidence>
<dbReference type="PANTHER" id="PTHR30034">
    <property type="entry name" value="FLAGELLAR MOTOR SWITCH PROTEIN FLIM"/>
    <property type="match status" value="1"/>
</dbReference>
<dbReference type="Pfam" id="PF01052">
    <property type="entry name" value="FliMN_C"/>
    <property type="match status" value="1"/>
</dbReference>
<comment type="similarity">
    <text evidence="3">Belongs to the FliM family.</text>
</comment>
<comment type="subcellular location">
    <subcellularLocation>
        <location evidence="1">Bacterial flagellum basal body</location>
    </subcellularLocation>
    <subcellularLocation>
        <location evidence="2">Cell membrane</location>
        <topology evidence="2">Peripheral membrane protein</topology>
    </subcellularLocation>
</comment>
<dbReference type="InterPro" id="IPR028976">
    <property type="entry name" value="CheC-like_sf"/>
</dbReference>
<evidence type="ECO:0000256" key="10">
    <source>
        <dbReference type="ARBA" id="ARBA00025044"/>
    </source>
</evidence>
<evidence type="ECO:0000256" key="7">
    <source>
        <dbReference type="ARBA" id="ARBA00022779"/>
    </source>
</evidence>
<evidence type="ECO:0000256" key="6">
    <source>
        <dbReference type="ARBA" id="ARBA00022500"/>
    </source>
</evidence>
<proteinExistence type="inferred from homology"/>
<comment type="caution">
    <text evidence="12">The sequence shown here is derived from an EMBL/GenBank/DDBJ whole genome shotgun (WGS) entry which is preliminary data.</text>
</comment>
<organism evidence="12 13">
    <name type="scientific">Nitratireductor indicus C115</name>
    <dbReference type="NCBI Taxonomy" id="1231190"/>
    <lineage>
        <taxon>Bacteria</taxon>
        <taxon>Pseudomonadati</taxon>
        <taxon>Pseudomonadota</taxon>
        <taxon>Alphaproteobacteria</taxon>
        <taxon>Hyphomicrobiales</taxon>
        <taxon>Phyllobacteriaceae</taxon>
        <taxon>Nitratireductor</taxon>
    </lineage>
</organism>
<sequence length="312" mass="33860">MALTDNPELMRALVVERLVGATGEPHRVIEAARACATRALAPVLDAFHDKFASPIAVDILDIEIVRLAELKPEENCCDALVVVPAEISGDALSMRLNPRAISILVSALFGGDPDLPAAPIERPPSAIERDVAALAFEAFAKALNGTGSRSLGLRMPLSKLQSGLDFRRFVVRDGPGVRVRFSLGGEESGGVLTAWMPQRLILEMRTAGPQDKRAGDAEAADWTHRFNDEVMRSTVKVKATIPLISMALGELASLHEGQVIEFDDGNQPEVRLAVRDRDVFLCDFGKSGHHYTVRIKQPFDARKDVVEGLLAL</sequence>
<dbReference type="Gene3D" id="2.30.330.10">
    <property type="entry name" value="SpoA-like"/>
    <property type="match status" value="1"/>
</dbReference>
<dbReference type="OrthoDB" id="8273530at2"/>
<evidence type="ECO:0000259" key="11">
    <source>
        <dbReference type="Pfam" id="PF01052"/>
    </source>
</evidence>
<dbReference type="AlphaFoldDB" id="K2PKB0"/>
<comment type="function">
    <text evidence="10">FliM is one of three proteins (FliG, FliN, FliM) that forms the rotor-mounted switch complex (C ring), located at the base of the basal body. This complex interacts with the CheY and CheZ chemotaxis proteins, in addition to contacting components of the motor that determine the direction of flagellar rotation.</text>
</comment>
<accession>K2PKB0</accession>
<protein>
    <recommendedName>
        <fullName evidence="4">Flagellar motor switch protein FliM</fullName>
    </recommendedName>
</protein>
<dbReference type="Gene3D" id="3.40.1550.10">
    <property type="entry name" value="CheC-like"/>
    <property type="match status" value="1"/>
</dbReference>
<dbReference type="GO" id="GO:0009425">
    <property type="term" value="C:bacterial-type flagellum basal body"/>
    <property type="evidence" value="ECO:0007669"/>
    <property type="project" value="UniProtKB-SubCell"/>
</dbReference>
<evidence type="ECO:0000256" key="2">
    <source>
        <dbReference type="ARBA" id="ARBA00004202"/>
    </source>
</evidence>
<feature type="domain" description="Flagellar motor switch protein FliN-like C-terminal" evidence="11">
    <location>
        <begin position="229"/>
        <end position="298"/>
    </location>
</feature>
<evidence type="ECO:0000313" key="12">
    <source>
        <dbReference type="EMBL" id="EKF41557.1"/>
    </source>
</evidence>
<evidence type="ECO:0000256" key="3">
    <source>
        <dbReference type="ARBA" id="ARBA00011049"/>
    </source>
</evidence>
<keyword evidence="7" id="KW-0283">Flagellar rotation</keyword>